<dbReference type="InterPro" id="IPR028082">
    <property type="entry name" value="Peripla_BP_I"/>
</dbReference>
<dbReference type="EMBL" id="JANUGU010000001">
    <property type="protein sequence ID" value="MCS0657307.1"/>
    <property type="molecule type" value="Genomic_DNA"/>
</dbReference>
<comment type="caution">
    <text evidence="4">The sequence shown here is derived from an EMBL/GenBank/DDBJ whole genome shotgun (WGS) entry which is preliminary data.</text>
</comment>
<proteinExistence type="inferred from homology"/>
<name>A0ABT2CTK7_9BURK</name>
<dbReference type="PANTHER" id="PTHR47151:SF2">
    <property type="entry name" value="AMINO ACID BINDING PROTEIN"/>
    <property type="match status" value="1"/>
</dbReference>
<dbReference type="Proteomes" id="UP001204621">
    <property type="component" value="Unassembled WGS sequence"/>
</dbReference>
<organism evidence="4 5">
    <name type="scientific">Massilia terrae</name>
    <dbReference type="NCBI Taxonomy" id="1811224"/>
    <lineage>
        <taxon>Bacteria</taxon>
        <taxon>Pseudomonadati</taxon>
        <taxon>Pseudomonadota</taxon>
        <taxon>Betaproteobacteria</taxon>
        <taxon>Burkholderiales</taxon>
        <taxon>Oxalobacteraceae</taxon>
        <taxon>Telluria group</taxon>
        <taxon>Massilia</taxon>
    </lineage>
</organism>
<dbReference type="InterPro" id="IPR028081">
    <property type="entry name" value="Leu-bd"/>
</dbReference>
<comment type="similarity">
    <text evidence="1">Belongs to the leucine-binding protein family.</text>
</comment>
<keyword evidence="2" id="KW-0732">Signal</keyword>
<feature type="domain" description="Leucine-binding protein" evidence="3">
    <location>
        <begin position="7"/>
        <end position="341"/>
    </location>
</feature>
<accession>A0ABT2CTK7</accession>
<reference evidence="4 5" key="1">
    <citation type="submission" date="2022-08" db="EMBL/GenBank/DDBJ databases">
        <title>Reclassification of Massilia species as members of the genera Telluria, Duganella, Pseudoduganella, Mokoshia gen. nov. and Zemynaea gen. nov. using orthogonal and non-orthogonal genome-based approaches.</title>
        <authorList>
            <person name="Bowman J.P."/>
        </authorList>
    </citation>
    <scope>NUCLEOTIDE SEQUENCE [LARGE SCALE GENOMIC DNA]</scope>
    <source>
        <strain evidence="4 5">JCM 31606</strain>
    </source>
</reference>
<dbReference type="Gene3D" id="3.40.50.2300">
    <property type="match status" value="2"/>
</dbReference>
<gene>
    <name evidence="4" type="ORF">NX778_04420</name>
</gene>
<evidence type="ECO:0000256" key="1">
    <source>
        <dbReference type="ARBA" id="ARBA00010062"/>
    </source>
</evidence>
<evidence type="ECO:0000313" key="5">
    <source>
        <dbReference type="Proteomes" id="UP001204621"/>
    </source>
</evidence>
<protein>
    <submittedName>
        <fullName evidence="4">Branched-chain amino acid ABC transporter substrate-binding protein</fullName>
    </submittedName>
</protein>
<evidence type="ECO:0000259" key="3">
    <source>
        <dbReference type="Pfam" id="PF13458"/>
    </source>
</evidence>
<evidence type="ECO:0000256" key="2">
    <source>
        <dbReference type="ARBA" id="ARBA00022729"/>
    </source>
</evidence>
<dbReference type="CDD" id="cd06342">
    <property type="entry name" value="PBP1_ABC_LIVBP-like"/>
    <property type="match status" value="1"/>
</dbReference>
<dbReference type="Pfam" id="PF13458">
    <property type="entry name" value="Peripla_BP_6"/>
    <property type="match status" value="1"/>
</dbReference>
<dbReference type="PANTHER" id="PTHR47151">
    <property type="entry name" value="LEU/ILE/VAL-BINDING ABC TRANSPORTER SUBUNIT"/>
    <property type="match status" value="1"/>
</dbReference>
<sequence>MAADQLTVKIGHVAAVSGPLSYFGKDNENGARMAIDELNSRNITIGGKKAKFVLLAEDDAGEPRLATVVAQKLVDAKVNAVIGHETSGTSIPASKIYHDAGIPEISAATTSPKYTEQGFNTTFRVVVNDKQLGRTLGRYAVKDMKAKRVALIDDRTAYGQGIAAEFVKGLQEAGGAIVTKEYTDDKKTEFGAILTKVRASNPDLIFFGGMSAVAGPMLHQMKALGMGKLRFIGGDGICSDEIATLSQGAMSDGQVVCAEAGGIEDSAKAGLEKFNANYKKRFGIDVQIYAPYVYDSIMTIVEAMVKAGSAEPAKYLPVLAQIRHSGLTGLIAFDQRGDIRDGTLTLYTFKNGHRTRIAVTK</sequence>
<dbReference type="SUPFAM" id="SSF53822">
    <property type="entry name" value="Periplasmic binding protein-like I"/>
    <property type="match status" value="1"/>
</dbReference>
<keyword evidence="5" id="KW-1185">Reference proteome</keyword>
<evidence type="ECO:0000313" key="4">
    <source>
        <dbReference type="EMBL" id="MCS0657307.1"/>
    </source>
</evidence>